<dbReference type="EMBL" id="BK015384">
    <property type="protein sequence ID" value="DAE04157.1"/>
    <property type="molecule type" value="Genomic_DNA"/>
</dbReference>
<evidence type="ECO:0000313" key="2">
    <source>
        <dbReference type="EMBL" id="DAE04157.1"/>
    </source>
</evidence>
<feature type="compositionally biased region" description="Acidic residues" evidence="1">
    <location>
        <begin position="91"/>
        <end position="102"/>
    </location>
</feature>
<protein>
    <submittedName>
        <fullName evidence="2">Uncharacterized protein</fullName>
    </submittedName>
</protein>
<name>A0A8S5PC19_9CAUD</name>
<feature type="region of interest" description="Disordered" evidence="1">
    <location>
        <begin position="76"/>
        <end position="102"/>
    </location>
</feature>
<organism evidence="2">
    <name type="scientific">Siphoviridae sp. ctmpG14</name>
    <dbReference type="NCBI Taxonomy" id="2825654"/>
    <lineage>
        <taxon>Viruses</taxon>
        <taxon>Duplodnaviria</taxon>
        <taxon>Heunggongvirae</taxon>
        <taxon>Uroviricota</taxon>
        <taxon>Caudoviricetes</taxon>
    </lineage>
</organism>
<proteinExistence type="predicted"/>
<sequence>MKNRYTIQILGNFDTDDKFSMQGKIFKALDTIEGLTVKAISTDLWCDYNGTVRKWDDEGREVTDGYVMTPVQPTQVVTPETSETVEKTEDLEIEEVTDATSN</sequence>
<evidence type="ECO:0000256" key="1">
    <source>
        <dbReference type="SAM" id="MobiDB-lite"/>
    </source>
</evidence>
<accession>A0A8S5PC19</accession>
<reference evidence="2" key="1">
    <citation type="journal article" date="2021" name="Proc. Natl. Acad. Sci. U.S.A.">
        <title>A Catalog of Tens of Thousands of Viruses from Human Metagenomes Reveals Hidden Associations with Chronic Diseases.</title>
        <authorList>
            <person name="Tisza M.J."/>
            <person name="Buck C.B."/>
        </authorList>
    </citation>
    <scope>NUCLEOTIDE SEQUENCE</scope>
    <source>
        <strain evidence="2">CtmpG14</strain>
    </source>
</reference>